<feature type="compositionally biased region" description="Basic and acidic residues" evidence="3">
    <location>
        <begin position="688"/>
        <end position="700"/>
    </location>
</feature>
<dbReference type="Pfam" id="PF12936">
    <property type="entry name" value="Kri1_C"/>
    <property type="match status" value="1"/>
</dbReference>
<dbReference type="GO" id="GO:0000447">
    <property type="term" value="P:endonucleolytic cleavage in ITS1 to separate SSU-rRNA from 5.8S rRNA and LSU-rRNA from tricistronic rRNA transcript (SSU-rRNA, 5.8S rRNA, LSU-rRNA)"/>
    <property type="evidence" value="ECO:0007669"/>
    <property type="project" value="TreeGrafter"/>
</dbReference>
<dbReference type="VEuPathDB" id="VectorBase:MDOMA2_010001"/>
<feature type="compositionally biased region" description="Basic and acidic residues" evidence="3">
    <location>
        <begin position="615"/>
        <end position="626"/>
    </location>
</feature>
<feature type="region of interest" description="Disordered" evidence="3">
    <location>
        <begin position="104"/>
        <end position="130"/>
    </location>
</feature>
<organism evidence="6">
    <name type="scientific">Musca domestica</name>
    <name type="common">House fly</name>
    <dbReference type="NCBI Taxonomy" id="7370"/>
    <lineage>
        <taxon>Eukaryota</taxon>
        <taxon>Metazoa</taxon>
        <taxon>Ecdysozoa</taxon>
        <taxon>Arthropoda</taxon>
        <taxon>Hexapoda</taxon>
        <taxon>Insecta</taxon>
        <taxon>Pterygota</taxon>
        <taxon>Neoptera</taxon>
        <taxon>Endopterygota</taxon>
        <taxon>Diptera</taxon>
        <taxon>Brachycera</taxon>
        <taxon>Muscomorpha</taxon>
        <taxon>Muscoidea</taxon>
        <taxon>Muscidae</taxon>
        <taxon>Musca</taxon>
    </lineage>
</organism>
<name>A0A1I8N0T8_MUSDO</name>
<evidence type="ECO:0000256" key="3">
    <source>
        <dbReference type="SAM" id="MobiDB-lite"/>
    </source>
</evidence>
<dbReference type="InterPro" id="IPR018034">
    <property type="entry name" value="Kri1"/>
</dbReference>
<dbReference type="EnsemblMetazoa" id="MDOA010361-RA">
    <property type="protein sequence ID" value="MDOA010361-PA"/>
    <property type="gene ID" value="MDOA010361"/>
</dbReference>
<dbReference type="STRING" id="7370.A0A1I8N0T8"/>
<feature type="compositionally biased region" description="Basic residues" evidence="3">
    <location>
        <begin position="715"/>
        <end position="725"/>
    </location>
</feature>
<dbReference type="VEuPathDB" id="VectorBase:MDOA014310"/>
<comment type="similarity">
    <text evidence="1">Belongs to the KRI1 family.</text>
</comment>
<sequence length="885" mass="102772">MSKKLFDDSDDNAEDHFQLNTNEGYAKTYNQLRKKELLQKFKDKGISESDSESSSDSDSSEEDEVLDPTFDQEFLSTLASLKSKDPKIYDKGVKFFEKVNKQIEAENSDDGGDDSEDGKQKSKEKKTKPVTLKDYERQIILEKGGKFVDDSDEEDVDNGDYPRSASPTLVEEERHLKEEFKKVVNADDSGDEEFGGIFKKREKTKAEEDKEEEDYLKWLAGKKDTIEKEAQEKLKPLKKYWNSDSLPSSEKFLRDYILNKGYTEASNYAEIPTYEEIVGDNAPLSEDEQELEKQAEFEHKFNFRFEDPDQEFIKRYPRTVESSVRRTDDKRKQKRQEVKERKQQEKQEKMKEIEMIKEMKRKEIQDKIEKLKKVTGNDELGFKDDDLDEEFDPEAHDRRMRELFNDEYYQVDEGEEKPECPSDIEELKIEDWDNYDPQEDWEGGDEEDYEPHCEDDDFNMDCDYDPAKAKEQLQKELIENTKTRKGRKGRRDRFMAMIKAEKPVFDPEDEKTYEEYIDEYYKLDCEDIIGDLPCRFKYVETTPNDFGLSIEEILLAKNKELNQWASLKKAIQIRPEQVEKKEQRLYKLKAKNEDLKRKIFKSLYGEGSDNEGEDEVKNETETKSETNADNNTTGSKTTNETSETKKNKRKRKRKGQNAAQVSDTTATTTVDNTNKDPVKTINASEGEPSEKKAKTEEGSERNTSIVKQTDDNPVVKKKRNKKKKNSQVGDDQVDKSIDNKQQDKPQSHIAKPQHPKETVKQKNTSANSTPPKKSNNPFSSKNNAQVFQNKNKMAQSKGNPFNSTQNKSTNGTLPPLRQNQKKSKPFNAKFGSNKRPFNAKPNGVKDSNDKSNNITDERLKAYGINPKKFHKKQKYGGVNKQQKQN</sequence>
<dbReference type="VEuPathDB" id="VectorBase:MDOA006313"/>
<feature type="region of interest" description="Disordered" evidence="3">
    <location>
        <begin position="43"/>
        <end position="70"/>
    </location>
</feature>
<dbReference type="Pfam" id="PF05178">
    <property type="entry name" value="Kri1"/>
    <property type="match status" value="1"/>
</dbReference>
<feature type="region of interest" description="Disordered" evidence="3">
    <location>
        <begin position="316"/>
        <end position="349"/>
    </location>
</feature>
<dbReference type="VEuPathDB" id="VectorBase:MDOA010361"/>
<feature type="compositionally biased region" description="Acidic residues" evidence="3">
    <location>
        <begin position="106"/>
        <end position="116"/>
    </location>
</feature>
<feature type="compositionally biased region" description="Low complexity" evidence="3">
    <location>
        <begin position="663"/>
        <end position="672"/>
    </location>
</feature>
<dbReference type="GO" id="GO:0005730">
    <property type="term" value="C:nucleolus"/>
    <property type="evidence" value="ECO:0007669"/>
    <property type="project" value="TreeGrafter"/>
</dbReference>
<feature type="compositionally biased region" description="Basic and acidic residues" evidence="3">
    <location>
        <begin position="732"/>
        <end position="746"/>
    </location>
</feature>
<evidence type="ECO:0000256" key="2">
    <source>
        <dbReference type="ARBA" id="ARBA00017294"/>
    </source>
</evidence>
<feature type="compositionally biased region" description="Basic and acidic residues" evidence="3">
    <location>
        <begin position="323"/>
        <end position="349"/>
    </location>
</feature>
<evidence type="ECO:0000313" key="6">
    <source>
        <dbReference type="EnsemblMetazoa" id="MDOA010361-PA"/>
    </source>
</evidence>
<feature type="region of interest" description="Disordered" evidence="3">
    <location>
        <begin position="605"/>
        <end position="885"/>
    </location>
</feature>
<dbReference type="AlphaFoldDB" id="A0A1I8N0T8"/>
<dbReference type="EnsemblMetazoa" id="MDOA006313-RA">
    <property type="protein sequence ID" value="MDOA006313-PA"/>
    <property type="gene ID" value="MDOA006313"/>
</dbReference>
<feature type="compositionally biased region" description="Polar residues" evidence="3">
    <location>
        <begin position="784"/>
        <end position="812"/>
    </location>
</feature>
<accession>A0A1I8N0T8</accession>
<feature type="compositionally biased region" description="Low complexity" evidence="3">
    <location>
        <begin position="765"/>
        <end position="783"/>
    </location>
</feature>
<dbReference type="KEGG" id="mde:101887608"/>
<evidence type="ECO:0000313" key="5">
    <source>
        <dbReference type="EnsemblMetazoa" id="MDOA006313-PA"/>
    </source>
</evidence>
<dbReference type="RefSeq" id="XP_005191953.2">
    <property type="nucleotide sequence ID" value="XM_005191896.4"/>
</dbReference>
<proteinExistence type="inferred from homology"/>
<feature type="compositionally biased region" description="Basic and acidic residues" evidence="3">
    <location>
        <begin position="417"/>
        <end position="431"/>
    </location>
</feature>
<reference evidence="6" key="1">
    <citation type="submission" date="2020-05" db="UniProtKB">
        <authorList>
            <consortium name="EnsemblMetazoa"/>
        </authorList>
    </citation>
    <scope>IDENTIFICATION</scope>
    <source>
        <strain evidence="6">Aabys</strain>
    </source>
</reference>
<dbReference type="EnsemblMetazoa" id="MDOA014310-RA">
    <property type="protein sequence ID" value="MDOA014310-PA"/>
    <property type="gene ID" value="MDOA014310"/>
</dbReference>
<feature type="compositionally biased region" description="Acidic residues" evidence="3">
    <location>
        <begin position="432"/>
        <end position="464"/>
    </location>
</feature>
<evidence type="ECO:0000256" key="1">
    <source>
        <dbReference type="ARBA" id="ARBA00007473"/>
    </source>
</evidence>
<feature type="compositionally biased region" description="Basic residues" evidence="3">
    <location>
        <begin position="646"/>
        <end position="655"/>
    </location>
</feature>
<dbReference type="eggNOG" id="KOG2409">
    <property type="taxonomic scope" value="Eukaryota"/>
</dbReference>
<gene>
    <name evidence="6" type="primary">101887608</name>
    <name evidence="5" type="synonym">101901553</name>
</gene>
<dbReference type="PANTHER" id="PTHR14490">
    <property type="entry name" value="ZINC FINGER, ZZ TYPE"/>
    <property type="match status" value="1"/>
</dbReference>
<dbReference type="InterPro" id="IPR024626">
    <property type="entry name" value="Kri1-like_C"/>
</dbReference>
<feature type="domain" description="Kri1-like C-terminal" evidence="4">
    <location>
        <begin position="511"/>
        <end position="598"/>
    </location>
</feature>
<feature type="compositionally biased region" description="Low complexity" evidence="3">
    <location>
        <begin position="630"/>
        <end position="641"/>
    </location>
</feature>
<feature type="region of interest" description="Disordered" evidence="3">
    <location>
        <begin position="409"/>
        <end position="464"/>
    </location>
</feature>
<protein>
    <recommendedName>
        <fullName evidence="2">Protein KRI1 homolog</fullName>
    </recommendedName>
</protein>
<feature type="region of interest" description="Disordered" evidence="3">
    <location>
        <begin position="1"/>
        <end position="25"/>
    </location>
</feature>
<evidence type="ECO:0000259" key="4">
    <source>
        <dbReference type="Pfam" id="PF12936"/>
    </source>
</evidence>
<dbReference type="GO" id="GO:0030686">
    <property type="term" value="C:90S preribosome"/>
    <property type="evidence" value="ECO:0007669"/>
    <property type="project" value="TreeGrafter"/>
</dbReference>
<dbReference type="PANTHER" id="PTHR14490:SF5">
    <property type="entry name" value="PROTEIN KRI1 HOMOLOG"/>
    <property type="match status" value="1"/>
</dbReference>
<dbReference type="OrthoDB" id="10252032at2759"/>
<feature type="region of interest" description="Disordered" evidence="3">
    <location>
        <begin position="143"/>
        <end position="172"/>
    </location>
</feature>
<feature type="compositionally biased region" description="Acidic residues" evidence="3">
    <location>
        <begin position="49"/>
        <end position="66"/>
    </location>
</feature>